<dbReference type="AlphaFoldDB" id="A0A6G1S8B8"/>
<evidence type="ECO:0000256" key="1">
    <source>
        <dbReference type="SAM" id="Coils"/>
    </source>
</evidence>
<feature type="compositionally biased region" description="Low complexity" evidence="2">
    <location>
        <begin position="11"/>
        <end position="28"/>
    </location>
</feature>
<feature type="coiled-coil region" evidence="1">
    <location>
        <begin position="149"/>
        <end position="176"/>
    </location>
</feature>
<evidence type="ECO:0000256" key="2">
    <source>
        <dbReference type="SAM" id="MobiDB-lite"/>
    </source>
</evidence>
<accession>A0A6G1S8B8</accession>
<reference evidence="4" key="1">
    <citation type="submission" date="2018-10" db="EMBL/GenBank/DDBJ databases">
        <title>Transcriptome assembly of Aceria tosichella (Wheat curl mite) Type 2.</title>
        <authorList>
            <person name="Scully E.D."/>
            <person name="Geib S.M."/>
            <person name="Palmer N.A."/>
            <person name="Gupta A.K."/>
            <person name="Sarath G."/>
            <person name="Tatineni S."/>
        </authorList>
    </citation>
    <scope>NUCLEOTIDE SEQUENCE</scope>
    <source>
        <strain evidence="4">LincolnNE</strain>
    </source>
</reference>
<proteinExistence type="predicted"/>
<organism evidence="4">
    <name type="scientific">Aceria tosichella</name>
    <name type="common">wheat curl mite</name>
    <dbReference type="NCBI Taxonomy" id="561515"/>
    <lineage>
        <taxon>Eukaryota</taxon>
        <taxon>Metazoa</taxon>
        <taxon>Ecdysozoa</taxon>
        <taxon>Arthropoda</taxon>
        <taxon>Chelicerata</taxon>
        <taxon>Arachnida</taxon>
        <taxon>Acari</taxon>
        <taxon>Acariformes</taxon>
        <taxon>Trombidiformes</taxon>
        <taxon>Prostigmata</taxon>
        <taxon>Eupodina</taxon>
        <taxon>Eriophyoidea</taxon>
        <taxon>Eriophyidae</taxon>
        <taxon>Eriophyinae</taxon>
        <taxon>Aceriini</taxon>
        <taxon>Aceria</taxon>
    </lineage>
</organism>
<dbReference type="PANTHER" id="PTHR10219">
    <property type="entry name" value="GLYCOLIPID TRANSFER PROTEIN-RELATED"/>
    <property type="match status" value="1"/>
</dbReference>
<dbReference type="PANTHER" id="PTHR10219:SF43">
    <property type="entry name" value="GLYCOLIPID TRANSFER PROTEIN DOMAIN-CONTAINING PROTEIN"/>
    <property type="match status" value="1"/>
</dbReference>
<evidence type="ECO:0000313" key="4">
    <source>
        <dbReference type="EMBL" id="MDE46183.1"/>
    </source>
</evidence>
<evidence type="ECO:0000259" key="3">
    <source>
        <dbReference type="Pfam" id="PF08718"/>
    </source>
</evidence>
<keyword evidence="1" id="KW-0175">Coiled coil</keyword>
<dbReference type="SUPFAM" id="SSF110004">
    <property type="entry name" value="Glycolipid transfer protein, GLTP"/>
    <property type="match status" value="1"/>
</dbReference>
<protein>
    <submittedName>
        <fullName evidence="4">Glycolipid transfer protein domain-containing protein 1</fullName>
    </submittedName>
</protein>
<dbReference type="Gene3D" id="1.10.3520.10">
    <property type="entry name" value="Glycolipid transfer protein"/>
    <property type="match status" value="1"/>
</dbReference>
<dbReference type="GO" id="GO:1902387">
    <property type="term" value="F:ceramide 1-phosphate binding"/>
    <property type="evidence" value="ECO:0007669"/>
    <property type="project" value="TreeGrafter"/>
</dbReference>
<feature type="region of interest" description="Disordered" evidence="2">
    <location>
        <begin position="1"/>
        <end position="28"/>
    </location>
</feature>
<name>A0A6G1S8B8_9ACAR</name>
<feature type="compositionally biased region" description="Polar residues" evidence="2">
    <location>
        <begin position="1"/>
        <end position="10"/>
    </location>
</feature>
<dbReference type="EMBL" id="GGYP01001412">
    <property type="protein sequence ID" value="MDE46183.1"/>
    <property type="molecule type" value="Transcribed_RNA"/>
</dbReference>
<feature type="domain" description="Glycolipid transfer protein" evidence="3">
    <location>
        <begin position="59"/>
        <end position="206"/>
    </location>
</feature>
<dbReference type="InterPro" id="IPR036497">
    <property type="entry name" value="GLTP_sf"/>
</dbReference>
<dbReference type="InterPro" id="IPR014830">
    <property type="entry name" value="Glycolipid_transfer_prot_dom"/>
</dbReference>
<dbReference type="Pfam" id="PF08718">
    <property type="entry name" value="GLTP"/>
    <property type="match status" value="1"/>
</dbReference>
<sequence>MSSTNSSNEQTLTATTTTTNEPCTLPTPDRNLANDTSKYFDIDYAIKAFEDSMDDKNAISLHHYLNGFKELMKFFHSLGTIFLFVTSDLETKIGLIQGYRDTEKLGCNPAYLTIQSVIDYETKENLLRDTKRQSGARTILRLHRALEFLSSLMLNLSKLSEDAETAQAAREAYSDTLAKNHPWTVRTIASFAMRTLPQKKTLVESVLGQEHSRNRTLVNEKMLMLANVTNNLFSVVDKLYEENNIKDLP</sequence>
<dbReference type="GO" id="GO:0005829">
    <property type="term" value="C:cytosol"/>
    <property type="evidence" value="ECO:0007669"/>
    <property type="project" value="TreeGrafter"/>
</dbReference>
<gene>
    <name evidence="4" type="primary">gltpd1</name>
    <name evidence="4" type="ORF">g.3850</name>
</gene>
<dbReference type="GO" id="GO:0016020">
    <property type="term" value="C:membrane"/>
    <property type="evidence" value="ECO:0007669"/>
    <property type="project" value="TreeGrafter"/>
</dbReference>
<dbReference type="GO" id="GO:1902388">
    <property type="term" value="F:ceramide 1-phosphate transfer activity"/>
    <property type="evidence" value="ECO:0007669"/>
    <property type="project" value="TreeGrafter"/>
</dbReference>